<dbReference type="EMBL" id="JADCKB010000003">
    <property type="protein sequence ID" value="MBE5039337.1"/>
    <property type="molecule type" value="Genomic_DNA"/>
</dbReference>
<dbReference type="Gene3D" id="2.160.10.10">
    <property type="entry name" value="Hexapeptide repeat proteins"/>
    <property type="match status" value="1"/>
</dbReference>
<protein>
    <recommendedName>
        <fullName evidence="6">Acetyltransferase</fullName>
    </recommendedName>
</protein>
<organism evidence="4 5">
    <name type="scientific">Ructibacterium gallinarum</name>
    <dbReference type="NCBI Taxonomy" id="2779355"/>
    <lineage>
        <taxon>Bacteria</taxon>
        <taxon>Bacillati</taxon>
        <taxon>Bacillota</taxon>
        <taxon>Clostridia</taxon>
        <taxon>Eubacteriales</taxon>
        <taxon>Oscillospiraceae</taxon>
        <taxon>Ructibacterium</taxon>
    </lineage>
</organism>
<keyword evidence="5" id="KW-1185">Reference proteome</keyword>
<comment type="caution">
    <text evidence="4">The sequence shown here is derived from an EMBL/GenBank/DDBJ whole genome shotgun (WGS) entry which is preliminary data.</text>
</comment>
<dbReference type="Pfam" id="PF00132">
    <property type="entry name" value="Hexapep"/>
    <property type="match status" value="1"/>
</dbReference>
<dbReference type="InterPro" id="IPR018357">
    <property type="entry name" value="Hexapep_transf_CS"/>
</dbReference>
<dbReference type="InterPro" id="IPR051159">
    <property type="entry name" value="Hexapeptide_acetyltransf"/>
</dbReference>
<reference evidence="4" key="1">
    <citation type="submission" date="2020-10" db="EMBL/GenBank/DDBJ databases">
        <title>ChiBAC.</title>
        <authorList>
            <person name="Zenner C."/>
            <person name="Hitch T.C.A."/>
            <person name="Clavel T."/>
        </authorList>
    </citation>
    <scope>NUCLEOTIDE SEQUENCE</scope>
    <source>
        <strain evidence="4">DSM 107454</strain>
    </source>
</reference>
<dbReference type="Proteomes" id="UP000806542">
    <property type="component" value="Unassembled WGS sequence"/>
</dbReference>
<keyword evidence="3" id="KW-0677">Repeat</keyword>
<evidence type="ECO:0000256" key="2">
    <source>
        <dbReference type="ARBA" id="ARBA00022679"/>
    </source>
</evidence>
<gene>
    <name evidence="4" type="ORF">INF28_02495</name>
</gene>
<evidence type="ECO:0000256" key="3">
    <source>
        <dbReference type="ARBA" id="ARBA00022737"/>
    </source>
</evidence>
<evidence type="ECO:0008006" key="6">
    <source>
        <dbReference type="Google" id="ProtNLM"/>
    </source>
</evidence>
<dbReference type="PANTHER" id="PTHR23416">
    <property type="entry name" value="SIALIC ACID SYNTHASE-RELATED"/>
    <property type="match status" value="1"/>
</dbReference>
<accession>A0A9D5LYP7</accession>
<keyword evidence="2" id="KW-0808">Transferase</keyword>
<evidence type="ECO:0000256" key="1">
    <source>
        <dbReference type="ARBA" id="ARBA00007274"/>
    </source>
</evidence>
<dbReference type="GO" id="GO:0008374">
    <property type="term" value="F:O-acyltransferase activity"/>
    <property type="evidence" value="ECO:0007669"/>
    <property type="project" value="TreeGrafter"/>
</dbReference>
<dbReference type="InterPro" id="IPR001451">
    <property type="entry name" value="Hexapep"/>
</dbReference>
<dbReference type="PANTHER" id="PTHR23416:SF23">
    <property type="entry name" value="ACETYLTRANSFERASE C18B11.09C-RELATED"/>
    <property type="match status" value="1"/>
</dbReference>
<dbReference type="AlphaFoldDB" id="A0A9D5LYP7"/>
<sequence>MHGKIHIGDHVMFGPGVHIHGGNHKFSVVGKWMKELTKQEGEDGLVVIQDDVWIGANAIILKNVTIGEGSIIGAGAVVTHDVPPYSIYTGVPLAKLRERFSADTILQHKEILKKRGVLD</sequence>
<comment type="similarity">
    <text evidence="1">Belongs to the transferase hexapeptide repeat family.</text>
</comment>
<evidence type="ECO:0000313" key="4">
    <source>
        <dbReference type="EMBL" id="MBE5039337.1"/>
    </source>
</evidence>
<proteinExistence type="inferred from homology"/>
<dbReference type="PROSITE" id="PS00101">
    <property type="entry name" value="HEXAPEP_TRANSFERASES"/>
    <property type="match status" value="1"/>
</dbReference>
<dbReference type="SUPFAM" id="SSF51161">
    <property type="entry name" value="Trimeric LpxA-like enzymes"/>
    <property type="match status" value="1"/>
</dbReference>
<dbReference type="InterPro" id="IPR011004">
    <property type="entry name" value="Trimer_LpxA-like_sf"/>
</dbReference>
<evidence type="ECO:0000313" key="5">
    <source>
        <dbReference type="Proteomes" id="UP000806542"/>
    </source>
</evidence>
<name>A0A9D5LYP7_9FIRM</name>